<name>F9RNY2_9VIBR</name>
<evidence type="ECO:0000313" key="2">
    <source>
        <dbReference type="Proteomes" id="UP000004349"/>
    </source>
</evidence>
<dbReference type="Proteomes" id="UP000004349">
    <property type="component" value="Unassembled WGS sequence"/>
</dbReference>
<gene>
    <name evidence="1" type="ORF">VIS19158_08965</name>
</gene>
<evidence type="ECO:0000313" key="1">
    <source>
        <dbReference type="EMBL" id="EGU36449.1"/>
    </source>
</evidence>
<proteinExistence type="predicted"/>
<organism evidence="1 2">
    <name type="scientific">Vibrio scophthalmi LMG 19158</name>
    <dbReference type="NCBI Taxonomy" id="870967"/>
    <lineage>
        <taxon>Bacteria</taxon>
        <taxon>Pseudomonadati</taxon>
        <taxon>Pseudomonadota</taxon>
        <taxon>Gammaproteobacteria</taxon>
        <taxon>Vibrionales</taxon>
        <taxon>Vibrionaceae</taxon>
        <taxon>Vibrio</taxon>
    </lineage>
</organism>
<dbReference type="EMBL" id="AFWE01000124">
    <property type="protein sequence ID" value="EGU36449.1"/>
    <property type="molecule type" value="Genomic_DNA"/>
</dbReference>
<protein>
    <submittedName>
        <fullName evidence="1">Uncharacterized protein</fullName>
    </submittedName>
</protein>
<reference evidence="1 2" key="1">
    <citation type="journal article" date="2012" name="Int. J. Syst. Evol. Microbiol.">
        <title>Vibrio caribbeanicus sp. nov., isolated from the marine sponge Scleritoderma cyanea.</title>
        <authorList>
            <person name="Hoffmann M."/>
            <person name="Monday S.R."/>
            <person name="Allard M.W."/>
            <person name="Strain E.A."/>
            <person name="Whittaker P."/>
            <person name="Naum M."/>
            <person name="McCarthy P.J."/>
            <person name="Lopez J.V."/>
            <person name="Fischer M."/>
            <person name="Brown E.W."/>
        </authorList>
    </citation>
    <scope>NUCLEOTIDE SEQUENCE [LARGE SCALE GENOMIC DNA]</scope>
    <source>
        <strain evidence="1 2">LMG 19158</strain>
    </source>
</reference>
<accession>F9RNY2</accession>
<comment type="caution">
    <text evidence="1">The sequence shown here is derived from an EMBL/GenBank/DDBJ whole genome shotgun (WGS) entry which is preliminary data.</text>
</comment>
<dbReference type="eggNOG" id="ENOG5031PFN">
    <property type="taxonomic scope" value="Bacteria"/>
</dbReference>
<sequence length="71" mass="8434">MLKRKAKTHQDDGKQHLLAWKALRTNGILEYNFLYDSVLPLWHLESDRPSIAFFISIFYQFDDKLHNSTPL</sequence>
<dbReference type="AlphaFoldDB" id="F9RNY2"/>